<protein>
    <submittedName>
        <fullName evidence="1">Uncharacterized protein</fullName>
    </submittedName>
</protein>
<dbReference type="EMBL" id="JACEIK010011077">
    <property type="protein sequence ID" value="MCE3215447.1"/>
    <property type="molecule type" value="Genomic_DNA"/>
</dbReference>
<gene>
    <name evidence="1" type="ORF">HAX54_002392</name>
</gene>
<evidence type="ECO:0000313" key="2">
    <source>
        <dbReference type="Proteomes" id="UP000823775"/>
    </source>
</evidence>
<proteinExistence type="predicted"/>
<sequence length="56" mass="6158">GDSSEKTECLAVLDATSTHVSREGPLETLDKPLTWEKPKSSTKKAPILELNLYLCI</sequence>
<accession>A0ABS8WR99</accession>
<name>A0ABS8WR99_DATST</name>
<keyword evidence="2" id="KW-1185">Reference proteome</keyword>
<dbReference type="Proteomes" id="UP000823775">
    <property type="component" value="Unassembled WGS sequence"/>
</dbReference>
<reference evidence="1 2" key="1">
    <citation type="journal article" date="2021" name="BMC Genomics">
        <title>Datura genome reveals duplications of psychoactive alkaloid biosynthetic genes and high mutation rate following tissue culture.</title>
        <authorList>
            <person name="Rajewski A."/>
            <person name="Carter-House D."/>
            <person name="Stajich J."/>
            <person name="Litt A."/>
        </authorList>
    </citation>
    <scope>NUCLEOTIDE SEQUENCE [LARGE SCALE GENOMIC DNA]</scope>
    <source>
        <strain evidence="1">AR-01</strain>
    </source>
</reference>
<comment type="caution">
    <text evidence="1">The sequence shown here is derived from an EMBL/GenBank/DDBJ whole genome shotgun (WGS) entry which is preliminary data.</text>
</comment>
<evidence type="ECO:0000313" key="1">
    <source>
        <dbReference type="EMBL" id="MCE3215447.1"/>
    </source>
</evidence>
<organism evidence="1 2">
    <name type="scientific">Datura stramonium</name>
    <name type="common">Jimsonweed</name>
    <name type="synonym">Common thornapple</name>
    <dbReference type="NCBI Taxonomy" id="4076"/>
    <lineage>
        <taxon>Eukaryota</taxon>
        <taxon>Viridiplantae</taxon>
        <taxon>Streptophyta</taxon>
        <taxon>Embryophyta</taxon>
        <taxon>Tracheophyta</taxon>
        <taxon>Spermatophyta</taxon>
        <taxon>Magnoliopsida</taxon>
        <taxon>eudicotyledons</taxon>
        <taxon>Gunneridae</taxon>
        <taxon>Pentapetalae</taxon>
        <taxon>asterids</taxon>
        <taxon>lamiids</taxon>
        <taxon>Solanales</taxon>
        <taxon>Solanaceae</taxon>
        <taxon>Solanoideae</taxon>
        <taxon>Datureae</taxon>
        <taxon>Datura</taxon>
    </lineage>
</organism>
<feature type="non-terminal residue" evidence="1">
    <location>
        <position position="1"/>
    </location>
</feature>